<comment type="caution">
    <text evidence="1">The sequence shown here is derived from an EMBL/GenBank/DDBJ whole genome shotgun (WGS) entry which is preliminary data.</text>
</comment>
<sequence>MKEKTQNSNLSFMENPCLLYAGHSPIPALAKSYFYRRPSSFAGLEKNKLVFVANNDSLFVTMGARAWGLTK</sequence>
<accession>A0A7Y0WTV5</accession>
<organism evidence="1 2">
    <name type="scientific">Marinobacter orientalis</name>
    <dbReference type="NCBI Taxonomy" id="1928859"/>
    <lineage>
        <taxon>Bacteria</taxon>
        <taxon>Pseudomonadati</taxon>
        <taxon>Pseudomonadota</taxon>
        <taxon>Gammaproteobacteria</taxon>
        <taxon>Pseudomonadales</taxon>
        <taxon>Marinobacteraceae</taxon>
        <taxon>Marinobacter</taxon>
    </lineage>
</organism>
<dbReference type="EMBL" id="JABCKY010000010">
    <property type="protein sequence ID" value="NMT65304.1"/>
    <property type="molecule type" value="Genomic_DNA"/>
</dbReference>
<gene>
    <name evidence="1" type="ORF">HIU99_17105</name>
</gene>
<dbReference type="Proteomes" id="UP000567186">
    <property type="component" value="Unassembled WGS sequence"/>
</dbReference>
<reference evidence="1 2" key="1">
    <citation type="submission" date="2020-04" db="EMBL/GenBank/DDBJ databases">
        <title>Marinobacter oceani sp. nov., isolated from marine solar saltern.</title>
        <authorList>
            <person name="Chen X.-Y."/>
        </authorList>
    </citation>
    <scope>NUCLEOTIDE SEQUENCE [LARGE SCALE GENOMIC DNA]</scope>
    <source>
        <strain evidence="1 2">W62</strain>
    </source>
</reference>
<evidence type="ECO:0000313" key="2">
    <source>
        <dbReference type="Proteomes" id="UP000567186"/>
    </source>
</evidence>
<dbReference type="AlphaFoldDB" id="A0A7Y0WTV5"/>
<proteinExistence type="predicted"/>
<keyword evidence="2" id="KW-1185">Reference proteome</keyword>
<name>A0A7Y0WTV5_9GAMM</name>
<protein>
    <submittedName>
        <fullName evidence="1">Uncharacterized protein</fullName>
    </submittedName>
</protein>
<evidence type="ECO:0000313" key="1">
    <source>
        <dbReference type="EMBL" id="NMT65304.1"/>
    </source>
</evidence>